<sequence length="178" mass="19384">MEYRIYKFLPFLFLTSILYSIFYILFVSAAGIEVSPARLDLKVDSEATTAQITVANPTADVQVFEIYADDFSEMFEFNPASFTLESGARKSVQITIFPSRRWGGNEGGVLATTISVLATPLASSRVTAATGVKIPITIATENGRGEKTSPVILIGAGAILFAAILWKLFHRRQRSPAA</sequence>
<evidence type="ECO:0000256" key="1">
    <source>
        <dbReference type="SAM" id="Phobius"/>
    </source>
</evidence>
<accession>A0A1F5P3I2</accession>
<comment type="caution">
    <text evidence="2">The sequence shown here is derived from an EMBL/GenBank/DDBJ whole genome shotgun (WGS) entry which is preliminary data.</text>
</comment>
<dbReference type="Proteomes" id="UP000176339">
    <property type="component" value="Unassembled WGS sequence"/>
</dbReference>
<keyword evidence="1" id="KW-1133">Transmembrane helix</keyword>
<keyword evidence="1" id="KW-0472">Membrane</keyword>
<proteinExistence type="predicted"/>
<gene>
    <name evidence="2" type="ORF">A2846_02645</name>
</gene>
<feature type="transmembrane region" description="Helical" evidence="1">
    <location>
        <begin position="12"/>
        <end position="32"/>
    </location>
</feature>
<dbReference type="AlphaFoldDB" id="A0A1F5P3I2"/>
<organism evidence="2 3">
    <name type="scientific">Candidatus Doudnabacteria bacterium RIFCSPHIGHO2_01_FULL_49_9</name>
    <dbReference type="NCBI Taxonomy" id="1817827"/>
    <lineage>
        <taxon>Bacteria</taxon>
        <taxon>Candidatus Doudnaibacteriota</taxon>
    </lineage>
</organism>
<keyword evidence="1" id="KW-0812">Transmembrane</keyword>
<dbReference type="EMBL" id="MFEN01000012">
    <property type="protein sequence ID" value="OGE84438.1"/>
    <property type="molecule type" value="Genomic_DNA"/>
</dbReference>
<protein>
    <submittedName>
        <fullName evidence="2">Uncharacterized protein</fullName>
    </submittedName>
</protein>
<feature type="transmembrane region" description="Helical" evidence="1">
    <location>
        <begin position="151"/>
        <end position="169"/>
    </location>
</feature>
<reference evidence="2 3" key="1">
    <citation type="journal article" date="2016" name="Nat. Commun.">
        <title>Thousands of microbial genomes shed light on interconnected biogeochemical processes in an aquifer system.</title>
        <authorList>
            <person name="Anantharaman K."/>
            <person name="Brown C.T."/>
            <person name="Hug L.A."/>
            <person name="Sharon I."/>
            <person name="Castelle C.J."/>
            <person name="Probst A.J."/>
            <person name="Thomas B.C."/>
            <person name="Singh A."/>
            <person name="Wilkins M.J."/>
            <person name="Karaoz U."/>
            <person name="Brodie E.L."/>
            <person name="Williams K.H."/>
            <person name="Hubbard S.S."/>
            <person name="Banfield J.F."/>
        </authorList>
    </citation>
    <scope>NUCLEOTIDE SEQUENCE [LARGE SCALE GENOMIC DNA]</scope>
</reference>
<name>A0A1F5P3I2_9BACT</name>
<evidence type="ECO:0000313" key="2">
    <source>
        <dbReference type="EMBL" id="OGE84438.1"/>
    </source>
</evidence>
<evidence type="ECO:0000313" key="3">
    <source>
        <dbReference type="Proteomes" id="UP000176339"/>
    </source>
</evidence>